<organism evidence="3">
    <name type="scientific">Timspurckia oligopyrenoides</name>
    <dbReference type="NCBI Taxonomy" id="708627"/>
    <lineage>
        <taxon>Eukaryota</taxon>
        <taxon>Rhodophyta</taxon>
        <taxon>Bangiophyceae</taxon>
        <taxon>Porphyridiales</taxon>
        <taxon>Porphyridiaceae</taxon>
        <taxon>Timspurckia</taxon>
    </lineage>
</organism>
<dbReference type="PROSITE" id="PS50181">
    <property type="entry name" value="FBOX"/>
    <property type="match status" value="1"/>
</dbReference>
<dbReference type="EMBL" id="HBFP01006391">
    <property type="protein sequence ID" value="CAD8820168.1"/>
    <property type="molecule type" value="Transcribed_RNA"/>
</dbReference>
<sequence length="384" mass="43227">MVSNSHSVRDSVGRQEQCYSSRMDEDADEEGIQETCVTQTKGCESSTAIAKTKVTERLRYSDCVGGSQLGHIPVDSHAFRALLADKPMNLCFTPNYSSADSVEKLVSELRQVIDYVESRPSLSDGNASFLRDRLRTLVAKSSSEARTSIRITNQRFESQSKIDANLARSGIESLPDDVIGHVFSFLDGPSLANAQGVSKRWKSVAETPSLWKKLCIDHWNALAHDEALWPIVCRPDPTILESGKDKWRLAYPYIRDHESFKVRIQKTGRFVCNAVVHRLAGPALNLSAMPDTIIVERRFNVLHLESFVVPESSILYFEPEDQVDKEALQEFIAYLSGRNRAGLALDERHRFMVLPPCEYSKDQLEYYGNAMLGVVQDVYHNFTS</sequence>
<dbReference type="InterPro" id="IPR036047">
    <property type="entry name" value="F-box-like_dom_sf"/>
</dbReference>
<dbReference type="SUPFAM" id="SSF81383">
    <property type="entry name" value="F-box domain"/>
    <property type="match status" value="1"/>
</dbReference>
<feature type="region of interest" description="Disordered" evidence="1">
    <location>
        <begin position="1"/>
        <end position="31"/>
    </location>
</feature>
<dbReference type="AlphaFoldDB" id="A0A7S0ZFF6"/>
<dbReference type="SMART" id="SM00256">
    <property type="entry name" value="FBOX"/>
    <property type="match status" value="1"/>
</dbReference>
<evidence type="ECO:0000256" key="1">
    <source>
        <dbReference type="SAM" id="MobiDB-lite"/>
    </source>
</evidence>
<dbReference type="GO" id="GO:0019005">
    <property type="term" value="C:SCF ubiquitin ligase complex"/>
    <property type="evidence" value="ECO:0007669"/>
    <property type="project" value="TreeGrafter"/>
</dbReference>
<protein>
    <recommendedName>
        <fullName evidence="2">F-box domain-containing protein</fullName>
    </recommendedName>
</protein>
<dbReference type="Gene3D" id="1.20.1280.50">
    <property type="match status" value="1"/>
</dbReference>
<dbReference type="InterPro" id="IPR012921">
    <property type="entry name" value="SPOC_C"/>
</dbReference>
<gene>
    <name evidence="3" type="ORF">TOLI1172_LOCUS4557</name>
</gene>
<name>A0A7S0ZFF6_9RHOD</name>
<accession>A0A7S0ZFF6</accession>
<dbReference type="PANTHER" id="PTHR12874:SF9">
    <property type="entry name" value="F-BOX ONLY PROTEIN 48"/>
    <property type="match status" value="1"/>
</dbReference>
<dbReference type="PANTHER" id="PTHR12874">
    <property type="entry name" value="F-BOX ONLY PROTEIN 48-RELATED"/>
    <property type="match status" value="1"/>
</dbReference>
<dbReference type="InterPro" id="IPR001810">
    <property type="entry name" value="F-box_dom"/>
</dbReference>
<dbReference type="Pfam" id="PF12937">
    <property type="entry name" value="F-box-like"/>
    <property type="match status" value="1"/>
</dbReference>
<feature type="domain" description="F-box" evidence="2">
    <location>
        <begin position="168"/>
        <end position="214"/>
    </location>
</feature>
<proteinExistence type="predicted"/>
<evidence type="ECO:0000259" key="2">
    <source>
        <dbReference type="PROSITE" id="PS50181"/>
    </source>
</evidence>
<dbReference type="Pfam" id="PF07744">
    <property type="entry name" value="SPOC"/>
    <property type="match status" value="1"/>
</dbReference>
<dbReference type="GO" id="GO:0005737">
    <property type="term" value="C:cytoplasm"/>
    <property type="evidence" value="ECO:0007669"/>
    <property type="project" value="TreeGrafter"/>
</dbReference>
<dbReference type="GO" id="GO:0031146">
    <property type="term" value="P:SCF-dependent proteasomal ubiquitin-dependent protein catabolic process"/>
    <property type="evidence" value="ECO:0007669"/>
    <property type="project" value="TreeGrafter"/>
</dbReference>
<evidence type="ECO:0000313" key="3">
    <source>
        <dbReference type="EMBL" id="CAD8820168.1"/>
    </source>
</evidence>
<reference evidence="3" key="1">
    <citation type="submission" date="2021-01" db="EMBL/GenBank/DDBJ databases">
        <authorList>
            <person name="Corre E."/>
            <person name="Pelletier E."/>
            <person name="Niang G."/>
            <person name="Scheremetjew M."/>
            <person name="Finn R."/>
            <person name="Kale V."/>
            <person name="Holt S."/>
            <person name="Cochrane G."/>
            <person name="Meng A."/>
            <person name="Brown T."/>
            <person name="Cohen L."/>
        </authorList>
    </citation>
    <scope>NUCLEOTIDE SEQUENCE</scope>
    <source>
        <strain evidence="3">CCMP3278</strain>
    </source>
</reference>